<gene>
    <name evidence="1" type="ORF">ARMGADRAFT_946220</name>
</gene>
<dbReference type="EMBL" id="KZ293715">
    <property type="protein sequence ID" value="PBK82603.1"/>
    <property type="molecule type" value="Genomic_DNA"/>
</dbReference>
<name>A0A2H3D2Q6_ARMGA</name>
<evidence type="ECO:0000313" key="1">
    <source>
        <dbReference type="EMBL" id="PBK82603.1"/>
    </source>
</evidence>
<dbReference type="OrthoDB" id="6500128at2759"/>
<protein>
    <recommendedName>
        <fullName evidence="3">P-loop containing nucleoside triphosphate hydrolase protein</fullName>
    </recommendedName>
</protein>
<dbReference type="STRING" id="47427.A0A2H3D2Q6"/>
<dbReference type="PANTHER" id="PTHR43394">
    <property type="entry name" value="ATP-DEPENDENT PERMEASE MDL1, MITOCHONDRIAL"/>
    <property type="match status" value="1"/>
</dbReference>
<dbReference type="AlphaFoldDB" id="A0A2H3D2Q6"/>
<dbReference type="Gene3D" id="3.40.50.300">
    <property type="entry name" value="P-loop containing nucleotide triphosphate hydrolases"/>
    <property type="match status" value="1"/>
</dbReference>
<keyword evidence="2" id="KW-1185">Reference proteome</keyword>
<dbReference type="PANTHER" id="PTHR43394:SF1">
    <property type="entry name" value="ATP-BINDING CASSETTE SUB-FAMILY B MEMBER 10, MITOCHONDRIAL"/>
    <property type="match status" value="1"/>
</dbReference>
<evidence type="ECO:0008006" key="3">
    <source>
        <dbReference type="Google" id="ProtNLM"/>
    </source>
</evidence>
<dbReference type="InterPro" id="IPR039421">
    <property type="entry name" value="Type_1_exporter"/>
</dbReference>
<dbReference type="GO" id="GO:0015421">
    <property type="term" value="F:ABC-type oligopeptide transporter activity"/>
    <property type="evidence" value="ECO:0007669"/>
    <property type="project" value="TreeGrafter"/>
</dbReference>
<proteinExistence type="predicted"/>
<reference evidence="2" key="1">
    <citation type="journal article" date="2017" name="Nat. Ecol. Evol.">
        <title>Genome expansion and lineage-specific genetic innovations in the forest pathogenic fungi Armillaria.</title>
        <authorList>
            <person name="Sipos G."/>
            <person name="Prasanna A.N."/>
            <person name="Walter M.C."/>
            <person name="O'Connor E."/>
            <person name="Balint B."/>
            <person name="Krizsan K."/>
            <person name="Kiss B."/>
            <person name="Hess J."/>
            <person name="Varga T."/>
            <person name="Slot J."/>
            <person name="Riley R."/>
            <person name="Boka B."/>
            <person name="Rigling D."/>
            <person name="Barry K."/>
            <person name="Lee J."/>
            <person name="Mihaltcheva S."/>
            <person name="LaButti K."/>
            <person name="Lipzen A."/>
            <person name="Waldron R."/>
            <person name="Moloney N.M."/>
            <person name="Sperisen C."/>
            <person name="Kredics L."/>
            <person name="Vagvoelgyi C."/>
            <person name="Patrignani A."/>
            <person name="Fitzpatrick D."/>
            <person name="Nagy I."/>
            <person name="Doyle S."/>
            <person name="Anderson J.B."/>
            <person name="Grigoriev I.V."/>
            <person name="Gueldener U."/>
            <person name="Muensterkoetter M."/>
            <person name="Nagy L.G."/>
        </authorList>
    </citation>
    <scope>NUCLEOTIDE SEQUENCE [LARGE SCALE GENOMIC DNA]</scope>
    <source>
        <strain evidence="2">Ar21-2</strain>
    </source>
</reference>
<dbReference type="SUPFAM" id="SSF52540">
    <property type="entry name" value="P-loop containing nucleoside triphosphate hydrolases"/>
    <property type="match status" value="1"/>
</dbReference>
<organism evidence="1 2">
    <name type="scientific">Armillaria gallica</name>
    <name type="common">Bulbous honey fungus</name>
    <name type="synonym">Armillaria bulbosa</name>
    <dbReference type="NCBI Taxonomy" id="47427"/>
    <lineage>
        <taxon>Eukaryota</taxon>
        <taxon>Fungi</taxon>
        <taxon>Dikarya</taxon>
        <taxon>Basidiomycota</taxon>
        <taxon>Agaricomycotina</taxon>
        <taxon>Agaricomycetes</taxon>
        <taxon>Agaricomycetidae</taxon>
        <taxon>Agaricales</taxon>
        <taxon>Marasmiineae</taxon>
        <taxon>Physalacriaceae</taxon>
        <taxon>Armillaria</taxon>
    </lineage>
</organism>
<dbReference type="InParanoid" id="A0A2H3D2Q6"/>
<accession>A0A2H3D2Q6</accession>
<evidence type="ECO:0000313" key="2">
    <source>
        <dbReference type="Proteomes" id="UP000217790"/>
    </source>
</evidence>
<sequence length="102" mass="11591">MTFMLFEAGYVRSATVDKLSSVLDSEGEFELFDNLFRAREGNSMIFVTSRFGHLTKRADLVLCMKHGKIAETGTREDLMAQEEEYAKLYNIEASTFTDNESS</sequence>
<dbReference type="InterPro" id="IPR027417">
    <property type="entry name" value="P-loop_NTPase"/>
</dbReference>
<dbReference type="Proteomes" id="UP000217790">
    <property type="component" value="Unassembled WGS sequence"/>
</dbReference>